<reference evidence="1" key="1">
    <citation type="journal article" date="2019" name="Environ. Microbiol.">
        <title>Fungal ecological strategies reflected in gene transcription - a case study of two litter decomposers.</title>
        <authorList>
            <person name="Barbi F."/>
            <person name="Kohler A."/>
            <person name="Barry K."/>
            <person name="Baskaran P."/>
            <person name="Daum C."/>
            <person name="Fauchery L."/>
            <person name="Ihrmark K."/>
            <person name="Kuo A."/>
            <person name="LaButti K."/>
            <person name="Lipzen A."/>
            <person name="Morin E."/>
            <person name="Grigoriev I.V."/>
            <person name="Henrissat B."/>
            <person name="Lindahl B."/>
            <person name="Martin F."/>
        </authorList>
    </citation>
    <scope>NUCLEOTIDE SEQUENCE</scope>
    <source>
        <strain evidence="1">JB14</strain>
    </source>
</reference>
<dbReference type="AlphaFoldDB" id="A0A6A4GMV1"/>
<keyword evidence="2" id="KW-1185">Reference proteome</keyword>
<proteinExistence type="predicted"/>
<dbReference type="Proteomes" id="UP000799118">
    <property type="component" value="Unassembled WGS sequence"/>
</dbReference>
<evidence type="ECO:0000313" key="1">
    <source>
        <dbReference type="EMBL" id="KAE9386653.1"/>
    </source>
</evidence>
<evidence type="ECO:0000313" key="2">
    <source>
        <dbReference type="Proteomes" id="UP000799118"/>
    </source>
</evidence>
<dbReference type="EMBL" id="ML769859">
    <property type="protein sequence ID" value="KAE9386653.1"/>
    <property type="molecule type" value="Genomic_DNA"/>
</dbReference>
<sequence length="61" mass="7226">MPCIWGRTIREARKRCNQIYSKGAKNELQTLIIAMKKQKLELERFMDDGSQECSIREKSKH</sequence>
<gene>
    <name evidence="1" type="ORF">BT96DRAFT_1005864</name>
</gene>
<accession>A0A6A4GMV1</accession>
<name>A0A6A4GMV1_9AGAR</name>
<protein>
    <submittedName>
        <fullName evidence="1">Uncharacterized protein</fullName>
    </submittedName>
</protein>
<organism evidence="1 2">
    <name type="scientific">Gymnopus androsaceus JB14</name>
    <dbReference type="NCBI Taxonomy" id="1447944"/>
    <lineage>
        <taxon>Eukaryota</taxon>
        <taxon>Fungi</taxon>
        <taxon>Dikarya</taxon>
        <taxon>Basidiomycota</taxon>
        <taxon>Agaricomycotina</taxon>
        <taxon>Agaricomycetes</taxon>
        <taxon>Agaricomycetidae</taxon>
        <taxon>Agaricales</taxon>
        <taxon>Marasmiineae</taxon>
        <taxon>Omphalotaceae</taxon>
        <taxon>Gymnopus</taxon>
    </lineage>
</organism>